<dbReference type="EMBL" id="JACIUY010000042">
    <property type="protein sequence ID" value="MBB1085376.1"/>
    <property type="molecule type" value="Genomic_DNA"/>
</dbReference>
<protein>
    <submittedName>
        <fullName evidence="2">Uncharacterized protein</fullName>
    </submittedName>
</protein>
<evidence type="ECO:0000313" key="3">
    <source>
        <dbReference type="Proteomes" id="UP000518255"/>
    </source>
</evidence>
<evidence type="ECO:0000313" key="1">
    <source>
        <dbReference type="EMBL" id="MBB1063208.1"/>
    </source>
</evidence>
<reference evidence="3 4" key="1">
    <citation type="submission" date="2020-07" db="EMBL/GenBank/DDBJ databases">
        <title>Description of Limosilactobacillus balticus sp. nov., Limosilactobacillus agrestis sp. nov., Limosilactobacillus albertensis sp. nov., Limosilactobacillus rudii sp. nov., Limosilactobacillus fastidiosus sp. nov., five novel Limosilactobacillus species isolated from the vertebrate gastrointestinal tract, and proposal of 6 subspecies of Limosilactobacillus reuteri adapted to the gastrointestinal tract of specific vertebrate hosts.</title>
        <authorList>
            <person name="Li F."/>
            <person name="Cheng C."/>
            <person name="Zheng J."/>
            <person name="Quevedo R.M."/>
            <person name="Li J."/>
            <person name="Roos S."/>
            <person name="Gaenzle M.G."/>
            <person name="Walter J."/>
        </authorList>
    </citation>
    <scope>NUCLEOTIDE SEQUENCE [LARGE SCALE GENOMIC DNA]</scope>
    <source>
        <strain evidence="2 3">WF-MA3-C</strain>
        <strain evidence="1 4">WF-MO7-1</strain>
    </source>
</reference>
<dbReference type="GO" id="GO:0003677">
    <property type="term" value="F:DNA binding"/>
    <property type="evidence" value="ECO:0007669"/>
    <property type="project" value="InterPro"/>
</dbReference>
<name>A0A7W3TY13_9LACO</name>
<dbReference type="Proteomes" id="UP000544052">
    <property type="component" value="Unassembled WGS sequence"/>
</dbReference>
<dbReference type="RefSeq" id="WP_182580169.1">
    <property type="nucleotide sequence ID" value="NZ_JACIUY010000042.1"/>
</dbReference>
<evidence type="ECO:0000313" key="2">
    <source>
        <dbReference type="EMBL" id="MBB1085376.1"/>
    </source>
</evidence>
<gene>
    <name evidence="2" type="ORF">H5R63_00910</name>
    <name evidence="1" type="ORF">H5R64_05450</name>
</gene>
<dbReference type="Proteomes" id="UP000518255">
    <property type="component" value="Unassembled WGS sequence"/>
</dbReference>
<proteinExistence type="predicted"/>
<dbReference type="InterPro" id="IPR010982">
    <property type="entry name" value="Lambda_DNA-bd_dom_sf"/>
</dbReference>
<dbReference type="AlphaFoldDB" id="A0A7W3TY13"/>
<keyword evidence="4" id="KW-1185">Reference proteome</keyword>
<dbReference type="Gene3D" id="1.10.260.40">
    <property type="entry name" value="lambda repressor-like DNA-binding domains"/>
    <property type="match status" value="1"/>
</dbReference>
<evidence type="ECO:0000313" key="4">
    <source>
        <dbReference type="Proteomes" id="UP000544052"/>
    </source>
</evidence>
<comment type="caution">
    <text evidence="2">The sequence shown here is derived from an EMBL/GenBank/DDBJ whole genome shotgun (WGS) entry which is preliminary data.</text>
</comment>
<dbReference type="EMBL" id="JACIUZ010000036">
    <property type="protein sequence ID" value="MBB1063208.1"/>
    <property type="molecule type" value="Genomic_DNA"/>
</dbReference>
<organism evidence="2 3">
    <name type="scientific">Limosilactobacillus fastidiosus</name>
    <dbReference type="NCBI Taxonomy" id="2759855"/>
    <lineage>
        <taxon>Bacteria</taxon>
        <taxon>Bacillati</taxon>
        <taxon>Bacillota</taxon>
        <taxon>Bacilli</taxon>
        <taxon>Lactobacillales</taxon>
        <taxon>Lactobacillaceae</taxon>
        <taxon>Limosilactobacillus</taxon>
    </lineage>
</organism>
<accession>A0A7W3TY13</accession>
<sequence length="229" mass="26547">MLTKGGKARRILKYPDGFFKDDFRVLTEQDLTKYLGISGQELSHYQKHTSELTDAMITSLAKLYDDLAGNGVAVNEENDADDIEEKAIELLNNWRNFLDEKGKVLTADKLAELLEVKRLQIFRWKKDYSKIPKTMKSKLAELYDTLLRVDDIPTPHDDFLQLLRNIRTEDEMFEIVQDEIAEVVKQGLKQTEVTNYTREVLDTFSEGIKAKQSTLLRIIITKMNENNRN</sequence>